<reference evidence="2" key="1">
    <citation type="submission" date="2020-02" db="EMBL/GenBank/DDBJ databases">
        <authorList>
            <person name="Meier V. D."/>
        </authorList>
    </citation>
    <scope>NUCLEOTIDE SEQUENCE</scope>
    <source>
        <strain evidence="2">AVDCRST_MAG18</strain>
    </source>
</reference>
<accession>A0A6J4VWV5</accession>
<organism evidence="2">
    <name type="scientific">uncultured Thermomicrobiales bacterium</name>
    <dbReference type="NCBI Taxonomy" id="1645740"/>
    <lineage>
        <taxon>Bacteria</taxon>
        <taxon>Pseudomonadati</taxon>
        <taxon>Thermomicrobiota</taxon>
        <taxon>Thermomicrobia</taxon>
        <taxon>Thermomicrobiales</taxon>
        <taxon>environmental samples</taxon>
    </lineage>
</organism>
<evidence type="ECO:0000313" key="2">
    <source>
        <dbReference type="EMBL" id="CAA9590585.1"/>
    </source>
</evidence>
<feature type="non-terminal residue" evidence="2">
    <location>
        <position position="1"/>
    </location>
</feature>
<protein>
    <submittedName>
        <fullName evidence="2">Uncharacterized protein</fullName>
    </submittedName>
</protein>
<feature type="region of interest" description="Disordered" evidence="1">
    <location>
        <begin position="1"/>
        <end position="38"/>
    </location>
</feature>
<feature type="non-terminal residue" evidence="2">
    <location>
        <position position="38"/>
    </location>
</feature>
<dbReference type="AlphaFoldDB" id="A0A6J4VWV5"/>
<evidence type="ECO:0000256" key="1">
    <source>
        <dbReference type="SAM" id="MobiDB-lite"/>
    </source>
</evidence>
<gene>
    <name evidence="2" type="ORF">AVDCRST_MAG18-5081</name>
</gene>
<dbReference type="EMBL" id="CADCWN010000409">
    <property type="protein sequence ID" value="CAA9590585.1"/>
    <property type="molecule type" value="Genomic_DNA"/>
</dbReference>
<name>A0A6J4VWV5_9BACT</name>
<proteinExistence type="predicted"/>
<sequence length="38" mass="4071">APDGGGAPDRHAHEYPTAPYRFPQPPMRQSADVPLSAL</sequence>